<evidence type="ECO:0000313" key="1">
    <source>
        <dbReference type="EMBL" id="EMS45901.1"/>
    </source>
</evidence>
<reference evidence="1" key="1">
    <citation type="journal article" date="2013" name="Nature">
        <title>Draft genome of the wheat A-genome progenitor Triticum urartu.</title>
        <authorList>
            <person name="Ling H.Q."/>
            <person name="Zhao S."/>
            <person name="Liu D."/>
            <person name="Wang J."/>
            <person name="Sun H."/>
            <person name="Zhang C."/>
            <person name="Fan H."/>
            <person name="Li D."/>
            <person name="Dong L."/>
            <person name="Tao Y."/>
            <person name="Gao C."/>
            <person name="Wu H."/>
            <person name="Li Y."/>
            <person name="Cui Y."/>
            <person name="Guo X."/>
            <person name="Zheng S."/>
            <person name="Wang B."/>
            <person name="Yu K."/>
            <person name="Liang Q."/>
            <person name="Yang W."/>
            <person name="Lou X."/>
            <person name="Chen J."/>
            <person name="Feng M."/>
            <person name="Jian J."/>
            <person name="Zhang X."/>
            <person name="Luo G."/>
            <person name="Jiang Y."/>
            <person name="Liu J."/>
            <person name="Wang Z."/>
            <person name="Sha Y."/>
            <person name="Zhang B."/>
            <person name="Wu H."/>
            <person name="Tang D."/>
            <person name="Shen Q."/>
            <person name="Xue P."/>
            <person name="Zou S."/>
            <person name="Wang X."/>
            <person name="Liu X."/>
            <person name="Wang F."/>
            <person name="Yang Y."/>
            <person name="An X."/>
            <person name="Dong Z."/>
            <person name="Zhang K."/>
            <person name="Zhang X."/>
            <person name="Luo M.C."/>
            <person name="Dvorak J."/>
            <person name="Tong Y."/>
            <person name="Wang J."/>
            <person name="Yang H."/>
            <person name="Li Z."/>
            <person name="Wang D."/>
            <person name="Zhang A."/>
            <person name="Wang J."/>
        </authorList>
    </citation>
    <scope>NUCLEOTIDE SEQUENCE</scope>
</reference>
<sequence>MARGVNGDGEVKTAGAWDHDDGKGIVENGGGKALSSHGKEEAGREVLEQIQEKKERLYDLILRHGYKRNDGSMCYSNVQLMHHLSAHIKPRPQSIACL</sequence>
<accession>M7YGM3</accession>
<gene>
    <name evidence="1" type="ORF">TRIUR3_11879</name>
</gene>
<proteinExistence type="predicted"/>
<name>M7YGM3_TRIUA</name>
<dbReference type="AlphaFoldDB" id="M7YGM3"/>
<protein>
    <submittedName>
        <fullName evidence="1">Uncharacterized protein</fullName>
    </submittedName>
</protein>
<organism evidence="1">
    <name type="scientific">Triticum urartu</name>
    <name type="common">Red wild einkorn</name>
    <name type="synonym">Crithodium urartu</name>
    <dbReference type="NCBI Taxonomy" id="4572"/>
    <lineage>
        <taxon>Eukaryota</taxon>
        <taxon>Viridiplantae</taxon>
        <taxon>Streptophyta</taxon>
        <taxon>Embryophyta</taxon>
        <taxon>Tracheophyta</taxon>
        <taxon>Spermatophyta</taxon>
        <taxon>Magnoliopsida</taxon>
        <taxon>Liliopsida</taxon>
        <taxon>Poales</taxon>
        <taxon>Poaceae</taxon>
        <taxon>BOP clade</taxon>
        <taxon>Pooideae</taxon>
        <taxon>Triticodae</taxon>
        <taxon>Triticeae</taxon>
        <taxon>Triticinae</taxon>
        <taxon>Triticum</taxon>
    </lineage>
</organism>
<dbReference type="EMBL" id="KD280504">
    <property type="protein sequence ID" value="EMS45901.1"/>
    <property type="molecule type" value="Genomic_DNA"/>
</dbReference>